<accession>A0ABP1GBC0</accession>
<protein>
    <submittedName>
        <fullName evidence="1">G11745 protein</fullName>
    </submittedName>
</protein>
<organism evidence="1 2">
    <name type="scientific">Coccomyxa viridis</name>
    <dbReference type="NCBI Taxonomy" id="1274662"/>
    <lineage>
        <taxon>Eukaryota</taxon>
        <taxon>Viridiplantae</taxon>
        <taxon>Chlorophyta</taxon>
        <taxon>core chlorophytes</taxon>
        <taxon>Trebouxiophyceae</taxon>
        <taxon>Trebouxiophyceae incertae sedis</taxon>
        <taxon>Coccomyxaceae</taxon>
        <taxon>Coccomyxa</taxon>
    </lineage>
</organism>
<name>A0ABP1GBC0_9CHLO</name>
<dbReference type="EMBL" id="CAXHTA020000019">
    <property type="protein sequence ID" value="CAL5228585.1"/>
    <property type="molecule type" value="Genomic_DNA"/>
</dbReference>
<evidence type="ECO:0000313" key="2">
    <source>
        <dbReference type="Proteomes" id="UP001497392"/>
    </source>
</evidence>
<reference evidence="1 2" key="1">
    <citation type="submission" date="2024-06" db="EMBL/GenBank/DDBJ databases">
        <authorList>
            <person name="Kraege A."/>
            <person name="Thomma B."/>
        </authorList>
    </citation>
    <scope>NUCLEOTIDE SEQUENCE [LARGE SCALE GENOMIC DNA]</scope>
</reference>
<evidence type="ECO:0000313" key="1">
    <source>
        <dbReference type="EMBL" id="CAL5228585.1"/>
    </source>
</evidence>
<keyword evidence="2" id="KW-1185">Reference proteome</keyword>
<proteinExistence type="predicted"/>
<dbReference type="Proteomes" id="UP001497392">
    <property type="component" value="Unassembled WGS sequence"/>
</dbReference>
<sequence>MVPQEYIGVWKRTLLKTKRGTHDTISEAYWLQTEDLHSDLRIPTQALAVESKCLSECSEDELSALASQYAFAGHTQVEGDLATWYREIDFEPPGKPDVGRMTFVSPDILHEDDPDAASAAYHETWERIPGTSDPTRCWGSRLKASDGSGRKAFLLVAGDRFMFAADREQAFPSQSGCMKDIVSSESISKQGKLDLLGFEVSYGNVHGWTVEVSTLPQQRDARLMKGEGSTLSSSEMQIALTKQTGFELGAVQPCGGWEIDT</sequence>
<gene>
    <name evidence="1" type="primary">g11745</name>
    <name evidence="1" type="ORF">VP750_LOCUS10491</name>
</gene>
<comment type="caution">
    <text evidence="1">The sequence shown here is derived from an EMBL/GenBank/DDBJ whole genome shotgun (WGS) entry which is preliminary data.</text>
</comment>